<dbReference type="GO" id="GO:0005524">
    <property type="term" value="F:ATP binding"/>
    <property type="evidence" value="ECO:0007669"/>
    <property type="project" value="UniProtKB-KW"/>
</dbReference>
<keyword evidence="6 7" id="KW-0472">Membrane</keyword>
<proteinExistence type="predicted"/>
<feature type="domain" description="ABC transporter" evidence="8">
    <location>
        <begin position="23"/>
        <end position="258"/>
    </location>
</feature>
<evidence type="ECO:0000313" key="11">
    <source>
        <dbReference type="Proteomes" id="UP001060336"/>
    </source>
</evidence>
<dbReference type="GO" id="GO:0140359">
    <property type="term" value="F:ABC-type transporter activity"/>
    <property type="evidence" value="ECO:0007669"/>
    <property type="project" value="InterPro"/>
</dbReference>
<dbReference type="InterPro" id="IPR027417">
    <property type="entry name" value="P-loop_NTPase"/>
</dbReference>
<gene>
    <name evidence="10" type="primary">rbbA</name>
    <name evidence="10" type="ORF">NUH88_08290</name>
</gene>
<feature type="domain" description="ABC transmembrane type-2" evidence="9">
    <location>
        <begin position="692"/>
        <end position="922"/>
    </location>
</feature>
<feature type="transmembrane region" description="Helical" evidence="7">
    <location>
        <begin position="897"/>
        <end position="919"/>
    </location>
</feature>
<dbReference type="PROSITE" id="PS51012">
    <property type="entry name" value="ABC_TM2"/>
    <property type="match status" value="1"/>
</dbReference>
<keyword evidence="2 7" id="KW-0812">Transmembrane</keyword>
<keyword evidence="5 7" id="KW-1133">Transmembrane helix</keyword>
<dbReference type="InterPro" id="IPR047651">
    <property type="entry name" value="ABC2_perm_RbbA"/>
</dbReference>
<evidence type="ECO:0000256" key="7">
    <source>
        <dbReference type="SAM" id="Phobius"/>
    </source>
</evidence>
<feature type="transmembrane region" description="Helical" evidence="7">
    <location>
        <begin position="808"/>
        <end position="830"/>
    </location>
</feature>
<dbReference type="GO" id="GO:0016020">
    <property type="term" value="C:membrane"/>
    <property type="evidence" value="ECO:0007669"/>
    <property type="project" value="UniProtKB-SubCell"/>
</dbReference>
<evidence type="ECO:0000256" key="6">
    <source>
        <dbReference type="ARBA" id="ARBA00023136"/>
    </source>
</evidence>
<dbReference type="Gene3D" id="3.40.50.300">
    <property type="entry name" value="P-loop containing nucleotide triphosphate hydrolases"/>
    <property type="match status" value="2"/>
</dbReference>
<protein>
    <submittedName>
        <fullName evidence="10">Ribosome-associated ATPase/putative transporter RbbA</fullName>
    </submittedName>
</protein>
<dbReference type="Pfam" id="PF12698">
    <property type="entry name" value="ABC2_membrane_3"/>
    <property type="match status" value="1"/>
</dbReference>
<dbReference type="GO" id="GO:0016887">
    <property type="term" value="F:ATP hydrolysis activity"/>
    <property type="evidence" value="ECO:0007669"/>
    <property type="project" value="InterPro"/>
</dbReference>
<dbReference type="SUPFAM" id="SSF52540">
    <property type="entry name" value="P-loop containing nucleoside triphosphate hydrolases"/>
    <property type="match status" value="2"/>
</dbReference>
<evidence type="ECO:0000256" key="4">
    <source>
        <dbReference type="ARBA" id="ARBA00022840"/>
    </source>
</evidence>
<evidence type="ECO:0000256" key="1">
    <source>
        <dbReference type="ARBA" id="ARBA00004141"/>
    </source>
</evidence>
<dbReference type="NCBIfam" id="NF033858">
    <property type="entry name" value="ABC2_perm_RbbA"/>
    <property type="match status" value="1"/>
</dbReference>
<comment type="subcellular location">
    <subcellularLocation>
        <location evidence="1">Membrane</location>
        <topology evidence="1">Multi-pass membrane protein</topology>
    </subcellularLocation>
</comment>
<organism evidence="10 11">
    <name type="scientific">Nisaea acidiphila</name>
    <dbReference type="NCBI Taxonomy" id="1862145"/>
    <lineage>
        <taxon>Bacteria</taxon>
        <taxon>Pseudomonadati</taxon>
        <taxon>Pseudomonadota</taxon>
        <taxon>Alphaproteobacteria</taxon>
        <taxon>Rhodospirillales</taxon>
        <taxon>Thalassobaculaceae</taxon>
        <taxon>Nisaea</taxon>
    </lineage>
</organism>
<name>A0A9J7AWL1_9PROT</name>
<dbReference type="InterPro" id="IPR017871">
    <property type="entry name" value="ABC_transporter-like_CS"/>
</dbReference>
<evidence type="ECO:0000256" key="3">
    <source>
        <dbReference type="ARBA" id="ARBA00022741"/>
    </source>
</evidence>
<dbReference type="CDD" id="cd03230">
    <property type="entry name" value="ABC_DR_subfamily_A"/>
    <property type="match status" value="2"/>
</dbReference>
<feature type="domain" description="ABC transporter" evidence="8">
    <location>
        <begin position="288"/>
        <end position="518"/>
    </location>
</feature>
<dbReference type="EMBL" id="CP102480">
    <property type="protein sequence ID" value="UUX51688.1"/>
    <property type="molecule type" value="Genomic_DNA"/>
</dbReference>
<feature type="transmembrane region" description="Helical" evidence="7">
    <location>
        <begin position="779"/>
        <end position="802"/>
    </location>
</feature>
<accession>A0A9J7AWL1</accession>
<dbReference type="InterPro" id="IPR047817">
    <property type="entry name" value="ABC2_TM_bact-type"/>
</dbReference>
<dbReference type="PROSITE" id="PS50893">
    <property type="entry name" value="ABC_TRANSPORTER_2"/>
    <property type="match status" value="2"/>
</dbReference>
<dbReference type="PROSITE" id="PS00211">
    <property type="entry name" value="ABC_TRANSPORTER_1"/>
    <property type="match status" value="1"/>
</dbReference>
<dbReference type="Pfam" id="PF00005">
    <property type="entry name" value="ABC_tran"/>
    <property type="match status" value="2"/>
</dbReference>
<keyword evidence="11" id="KW-1185">Reference proteome</keyword>
<keyword evidence="4" id="KW-0067">ATP-binding</keyword>
<evidence type="ECO:0000313" key="10">
    <source>
        <dbReference type="EMBL" id="UUX51688.1"/>
    </source>
</evidence>
<evidence type="ECO:0000256" key="5">
    <source>
        <dbReference type="ARBA" id="ARBA00022989"/>
    </source>
</evidence>
<evidence type="ECO:0000259" key="9">
    <source>
        <dbReference type="PROSITE" id="PS51012"/>
    </source>
</evidence>
<dbReference type="AlphaFoldDB" id="A0A9J7AWL1"/>
<keyword evidence="3" id="KW-0547">Nucleotide-binding</keyword>
<dbReference type="PANTHER" id="PTHR43038">
    <property type="entry name" value="ATP-BINDING CASSETTE, SUB-FAMILY H, MEMBER 1"/>
    <property type="match status" value="1"/>
</dbReference>
<evidence type="ECO:0000256" key="2">
    <source>
        <dbReference type="ARBA" id="ARBA00022692"/>
    </source>
</evidence>
<dbReference type="Gene3D" id="3.40.1710.10">
    <property type="entry name" value="abc type-2 transporter like domain"/>
    <property type="match status" value="1"/>
</dbReference>
<dbReference type="InterPro" id="IPR013525">
    <property type="entry name" value="ABC2_TM"/>
</dbReference>
<dbReference type="KEGG" id="naci:NUH88_08290"/>
<feature type="transmembrane region" description="Helical" evidence="7">
    <location>
        <begin position="571"/>
        <end position="592"/>
    </location>
</feature>
<dbReference type="PANTHER" id="PTHR43038:SF4">
    <property type="entry name" value="RIBOSOME-ASSOCIATED ATPASE"/>
    <property type="match status" value="1"/>
</dbReference>
<dbReference type="InterPro" id="IPR003593">
    <property type="entry name" value="AAA+_ATPase"/>
</dbReference>
<dbReference type="SMART" id="SM00382">
    <property type="entry name" value="AAA"/>
    <property type="match status" value="2"/>
</dbReference>
<reference evidence="10" key="1">
    <citation type="submission" date="2022-08" db="EMBL/GenBank/DDBJ databases">
        <title>Nisaea acidiphila sp. nov., isolated from a marine algal debris and emended description of the genus Nisaea Urios et al. 2008.</title>
        <authorList>
            <person name="Kwon K."/>
        </authorList>
    </citation>
    <scope>NUCLEOTIDE SEQUENCE</scope>
    <source>
        <strain evidence="10">MEBiC11861</strain>
    </source>
</reference>
<feature type="transmembrane region" description="Helical" evidence="7">
    <location>
        <begin position="837"/>
        <end position="858"/>
    </location>
</feature>
<evidence type="ECO:0000259" key="8">
    <source>
        <dbReference type="PROSITE" id="PS50893"/>
    </source>
</evidence>
<sequence>MNMPSTCRPAMPDRAMPDGGTAIRLAGIGHRYGRTDALRNIDLTIVPGSAVAVIGPDGVGKSTLLALISGTKRIQSGTVEAFDGDLRRSDHRRRICGRIAYMPQGLGKNLYPTLSVAENLDFFARLYDQGALERRLRADELLHATGLAPFRDRPAEKLSGGMKQKLALCCALVHDPDLLILDEPTTGVDPLSRRQFWELIDRIRARRPWMTVITATAYMSEAERFERLIAMHDGEILADGTASEIKRRTGTEDLEDAFLALLPDAVGKARFHPRTKPERGAASDSPAIEAEGLVMRFGDFIAVDHVDFRIEQGEIFGFLGSNGCGKTTTMKMLTGLLTPTEGEARIFGKRMNGGGMEMRRRVGYMSQSFSLYSELSVGQNLDLHAGLFRIEGAEKRARLRELTERFELADVMDMRPDDLPLGIRQRLQLAVAVLHKPEMLILDEPTSGVDPVARDGFWNLLTELSRDEGVTIFISTHFMNEAERCDRISLMHAGRVLAMGEPDALVAESGRRNLEETFIAHLETAGEDEPAPVASPALDGKAAPVGAPAWFSPARLWAVARRESFELVRDPIRLAFALLGPIILMLAMGYGITFDVENMRYAAFDQDRSRESRMLLRQFEGSLYFSTAPELTSMTALERRMQRGEIGLALVIPPGFGRDLAAGHRPELSAWLDGANTSRAETTRGYVEGAFQSFLAELSREDGATKTDSALAGIETRFRYNQGFTSLEAIPPGILMMIMIMIPSMLTALGVVREKELGSITNLHAAPATRFEFLAGKQLPYVAIALVSFLTMLAIMILLFGLSPKASFPLLFLGAALYATAATGFGLLVSTVVTSQVAAIFATAIIVLIPTINFSGMLHPVATLDETGRTIGRSFPGAYFQEISAGVFSKGLPVADLAPNLGALALFCLVYWALSSAALPKQAR</sequence>
<dbReference type="Proteomes" id="UP001060336">
    <property type="component" value="Chromosome"/>
</dbReference>
<dbReference type="InterPro" id="IPR003439">
    <property type="entry name" value="ABC_transporter-like_ATP-bd"/>
</dbReference>